<dbReference type="AlphaFoldDB" id="A0A1R0H9I9"/>
<sequence>MSCFYKDEFSSISVPIFSISEKPTPDIHFLKIDKSKGTDIISNVAPEDKKISLNDFEGPSFEEVMEGVDSLLDHIWEIDTASMGKISLRSHEEIDSYPLLISKTPENFFAGVSTREYIDDCTKLGGEKISPSPIEYSYSNVKLVHTQKKDDIDLDNFATLNRIDVNKNNEGCSIEDFLKKLGYGVQNNKIEKTDCSVNGENSRTSHGNFFLTGVEKIKASLQPISQNNDFQNDDLISESNANSSDINTEDRNFPTLKTDNIDNIHKPKKIPQLSLSEELEDLSDSEYFGNWKDNKYIDSSNDKSEPFYNTIFYKNSPEILEKGPLPTKNRVDNEIGFHGLNLQKNPKMGYRNGTFRNYPEELIFSELCTEEYPYSDFQSLSSRLTSSYRINKRIISTAHYQRVDDEISYRKKNICRKGSLVFSKINKNDGKPEKVLFQRNLKISSEKFSENYFESIKSISTIVVALNNIYIGIKCIEYVKSKMEKVHDKVNGIKHFAFTLREVEEDLNLLKCCQVVLYIIFSKYNVVELDDPFIVKKGGSYHIDFRFPVNSSMAQNVITNRENLKRYIRETFKNSYFEYNGTENYKKGEISTIPILKYWNTSLNDLSQGIFLTDEYASALPVSLKNFEANDKILELFNDQKIIEKVLKILNNNFSFIAQNCPDKFLRYDSIFGECEGDFSEKISEEFSHISIRQSRNENQAIKVAIYTNLKQAPLVHTETKTDFSKSILDSEDKNGNVLGRTLLEVSINFTDDYDYFFENIFGFRNHSASLFNGCYDILECIRSVYDEIINNEGTNTYQEVSEKQKNFKPIQSYPLNSNRNVLSEIDLKKEAEFSVKFNHNDFTHFVPVLSKIMSVKTGKPASGNDQLEFTFPRFGNKSVVELVIKKCPEYILSQGAIKWVLMKPNSSYVPGINVSEFFVFASMNPIGENHFKKYEDMDEKEYISLTGLCEKNPEMLKKYYPFPILYNSFKVEEEMGVLVEFDNEIPFNHIYIMIMGSKVFDWETESTDCISCKKSFYIRSPWKATSRMPIIHFGNSNSKI</sequence>
<comment type="caution">
    <text evidence="2">The sequence shown here is derived from an EMBL/GenBank/DDBJ whole genome shotgun (WGS) entry which is preliminary data.</text>
</comment>
<dbReference type="Proteomes" id="UP000187455">
    <property type="component" value="Unassembled WGS sequence"/>
</dbReference>
<feature type="region of interest" description="Disordered" evidence="1">
    <location>
        <begin position="238"/>
        <end position="260"/>
    </location>
</feature>
<evidence type="ECO:0000256" key="1">
    <source>
        <dbReference type="SAM" id="MobiDB-lite"/>
    </source>
</evidence>
<accession>A0A1R0H9I9</accession>
<proteinExistence type="predicted"/>
<gene>
    <name evidence="2" type="ORF">AYI68_g31</name>
</gene>
<dbReference type="EMBL" id="LSSL01000006">
    <property type="protein sequence ID" value="OLY85767.1"/>
    <property type="molecule type" value="Genomic_DNA"/>
</dbReference>
<evidence type="ECO:0000313" key="2">
    <source>
        <dbReference type="EMBL" id="OLY85767.1"/>
    </source>
</evidence>
<reference evidence="2 3" key="1">
    <citation type="journal article" date="2016" name="Mol. Biol. Evol.">
        <title>Genome-Wide Survey of Gut Fungi (Harpellales) Reveals the First Horizontally Transferred Ubiquitin Gene from a Mosquito Host.</title>
        <authorList>
            <person name="Wang Y."/>
            <person name="White M.M."/>
            <person name="Kvist S."/>
            <person name="Moncalvo J.M."/>
        </authorList>
    </citation>
    <scope>NUCLEOTIDE SEQUENCE [LARGE SCALE GENOMIC DNA]</scope>
    <source>
        <strain evidence="2 3">ALG-7-W6</strain>
    </source>
</reference>
<organism evidence="2 3">
    <name type="scientific">Smittium mucronatum</name>
    <dbReference type="NCBI Taxonomy" id="133383"/>
    <lineage>
        <taxon>Eukaryota</taxon>
        <taxon>Fungi</taxon>
        <taxon>Fungi incertae sedis</taxon>
        <taxon>Zoopagomycota</taxon>
        <taxon>Kickxellomycotina</taxon>
        <taxon>Harpellomycetes</taxon>
        <taxon>Harpellales</taxon>
        <taxon>Legeriomycetaceae</taxon>
        <taxon>Smittium</taxon>
    </lineage>
</organism>
<evidence type="ECO:0000313" key="3">
    <source>
        <dbReference type="Proteomes" id="UP000187455"/>
    </source>
</evidence>
<keyword evidence="3" id="KW-1185">Reference proteome</keyword>
<protein>
    <submittedName>
        <fullName evidence="2">Uncharacterized protein</fullName>
    </submittedName>
</protein>
<name>A0A1R0H9I9_9FUNG</name>